<sequence length="123" mass="13635">MAASQVFTIQQATLFLIENDSEIMLTKLSLAAGLSKAFEDVMPEKLQQSDSTAYAAILDQENHLYFSPSAFNADHHSQMPLQTTPLANDNNTRIIGYFSAIQLACFTTEELAEQITDDQIPFS</sequence>
<dbReference type="KEGG" id="spir:CWM47_21250"/>
<dbReference type="Proteomes" id="UP000232883">
    <property type="component" value="Chromosome"/>
</dbReference>
<evidence type="ECO:0000313" key="1">
    <source>
        <dbReference type="EMBL" id="AUD04136.1"/>
    </source>
</evidence>
<keyword evidence="2" id="KW-1185">Reference proteome</keyword>
<accession>A0A2K8Z2M4</accession>
<dbReference type="AlphaFoldDB" id="A0A2K8Z2M4"/>
<organism evidence="1 2">
    <name type="scientific">Spirosoma pollinicola</name>
    <dbReference type="NCBI Taxonomy" id="2057025"/>
    <lineage>
        <taxon>Bacteria</taxon>
        <taxon>Pseudomonadati</taxon>
        <taxon>Bacteroidota</taxon>
        <taxon>Cytophagia</taxon>
        <taxon>Cytophagales</taxon>
        <taxon>Cytophagaceae</taxon>
        <taxon>Spirosoma</taxon>
    </lineage>
</organism>
<protein>
    <submittedName>
        <fullName evidence="1">Uncharacterized protein</fullName>
    </submittedName>
</protein>
<evidence type="ECO:0000313" key="2">
    <source>
        <dbReference type="Proteomes" id="UP000232883"/>
    </source>
</evidence>
<dbReference type="EMBL" id="CP025096">
    <property type="protein sequence ID" value="AUD04136.1"/>
    <property type="molecule type" value="Genomic_DNA"/>
</dbReference>
<proteinExistence type="predicted"/>
<dbReference type="RefSeq" id="WP_100990202.1">
    <property type="nucleotide sequence ID" value="NZ_CP025096.1"/>
</dbReference>
<reference evidence="1 2" key="1">
    <citation type="submission" date="2017-11" db="EMBL/GenBank/DDBJ databases">
        <title>Taxonomic description and genome sequences of Spirosoma HA7 sp. nov., isolated from pollen microhabitat of Corylus avellana.</title>
        <authorList>
            <person name="Ambika Manirajan B."/>
            <person name="Suarez C."/>
            <person name="Ratering S."/>
            <person name="Geissler-Plaum R."/>
            <person name="Cardinale M."/>
            <person name="Sylvia S."/>
        </authorList>
    </citation>
    <scope>NUCLEOTIDE SEQUENCE [LARGE SCALE GENOMIC DNA]</scope>
    <source>
        <strain evidence="1 2">HA7</strain>
    </source>
</reference>
<name>A0A2K8Z2M4_9BACT</name>
<gene>
    <name evidence="1" type="ORF">CWM47_21250</name>
</gene>